<dbReference type="GO" id="GO:0003676">
    <property type="term" value="F:nucleic acid binding"/>
    <property type="evidence" value="ECO:0007669"/>
    <property type="project" value="InterPro"/>
</dbReference>
<organism evidence="2 3">
    <name type="scientific">Microbacterium schleiferi</name>
    <dbReference type="NCBI Taxonomy" id="69362"/>
    <lineage>
        <taxon>Bacteria</taxon>
        <taxon>Bacillati</taxon>
        <taxon>Actinomycetota</taxon>
        <taxon>Actinomycetes</taxon>
        <taxon>Micrococcales</taxon>
        <taxon>Microbacteriaceae</taxon>
        <taxon>Microbacterium</taxon>
    </lineage>
</organism>
<dbReference type="EMBL" id="CP064760">
    <property type="protein sequence ID" value="QPE05695.1"/>
    <property type="molecule type" value="Genomic_DNA"/>
</dbReference>
<dbReference type="Pfam" id="PF01844">
    <property type="entry name" value="HNH"/>
    <property type="match status" value="1"/>
</dbReference>
<evidence type="ECO:0000313" key="3">
    <source>
        <dbReference type="Proteomes" id="UP000594480"/>
    </source>
</evidence>
<dbReference type="GO" id="GO:0008270">
    <property type="term" value="F:zinc ion binding"/>
    <property type="evidence" value="ECO:0007669"/>
    <property type="project" value="InterPro"/>
</dbReference>
<proteinExistence type="predicted"/>
<evidence type="ECO:0000259" key="1">
    <source>
        <dbReference type="Pfam" id="PF01844"/>
    </source>
</evidence>
<dbReference type="KEGG" id="msf:IT882_06845"/>
<dbReference type="Proteomes" id="UP000594480">
    <property type="component" value="Chromosome"/>
</dbReference>
<dbReference type="GO" id="GO:0004519">
    <property type="term" value="F:endonuclease activity"/>
    <property type="evidence" value="ECO:0007669"/>
    <property type="project" value="InterPro"/>
</dbReference>
<dbReference type="AlphaFoldDB" id="A0A7S8MZY5"/>
<dbReference type="InterPro" id="IPR003615">
    <property type="entry name" value="HNH_nuc"/>
</dbReference>
<evidence type="ECO:0000313" key="2">
    <source>
        <dbReference type="EMBL" id="QPE05695.1"/>
    </source>
</evidence>
<dbReference type="RefSeq" id="WP_195693708.1">
    <property type="nucleotide sequence ID" value="NZ_CP064760.1"/>
</dbReference>
<gene>
    <name evidence="2" type="ORF">IT882_06845</name>
</gene>
<name>A0A7S8MZY5_9MICO</name>
<dbReference type="Gene3D" id="1.10.30.50">
    <property type="match status" value="1"/>
</dbReference>
<feature type="domain" description="HNH" evidence="1">
    <location>
        <begin position="128"/>
        <end position="159"/>
    </location>
</feature>
<protein>
    <recommendedName>
        <fullName evidence="1">HNH domain-containing protein</fullName>
    </recommendedName>
</protein>
<keyword evidence="3" id="KW-1185">Reference proteome</keyword>
<reference evidence="2 3" key="1">
    <citation type="submission" date="2020-11" db="EMBL/GenBank/DDBJ databases">
        <title>Amino acid is mineralized and recycled by bacteria in oceanic microbiome.</title>
        <authorList>
            <person name="Zheng L.Y."/>
        </authorList>
    </citation>
    <scope>NUCLEOTIDE SEQUENCE [LARGE SCALE GENOMIC DNA]</scope>
    <source>
        <strain evidence="2 3">A32-1</strain>
    </source>
</reference>
<accession>A0A7S8MZY5</accession>
<sequence length="218" mass="23988">MTLIDSVSDDAVDLYADILEDVAHLLAKKDVEDARASLAPIAGEQWAVRVPTTRTVTAGTRTADARRVSARSRAEALIRDRFRCSRCGGRGVPRCVLVAISDVFPEEFPYDRHYGRGRIHPAYWLLVLEADHTLAFAKGGADDVTNLTAMHALCNTQKADALLDELSLRNPLPERPGWDGLLTAYPGIVQAGEEVGSRHASPRYHVDWMRRFGLSPVG</sequence>
<dbReference type="CDD" id="cd00085">
    <property type="entry name" value="HNHc"/>
    <property type="match status" value="1"/>
</dbReference>
<dbReference type="InterPro" id="IPR002711">
    <property type="entry name" value="HNH"/>
</dbReference>